<organism evidence="1">
    <name type="scientific">uncultured bacterium contig00052</name>
    <dbReference type="NCBI Taxonomy" id="1181536"/>
    <lineage>
        <taxon>Bacteria</taxon>
        <taxon>environmental samples</taxon>
    </lineage>
</organism>
<evidence type="ECO:0008006" key="2">
    <source>
        <dbReference type="Google" id="ProtNLM"/>
    </source>
</evidence>
<reference evidence="1" key="1">
    <citation type="submission" date="2012-03" db="EMBL/GenBank/DDBJ databases">
        <title>Functional metagenomics reveals considerable lignocellulase gene clusters in the gut microbiome of a wood-feeding higher termite.</title>
        <authorList>
            <person name="Liu N."/>
        </authorList>
    </citation>
    <scope>NUCLEOTIDE SEQUENCE</scope>
</reference>
<dbReference type="AlphaFoldDB" id="A0A806JZI8"/>
<dbReference type="EMBL" id="JQ844185">
    <property type="protein sequence ID" value="AGS52182.1"/>
    <property type="molecule type" value="Genomic_DNA"/>
</dbReference>
<protein>
    <recommendedName>
        <fullName evidence="2">DUF5678 domain-containing protein</fullName>
    </recommendedName>
</protein>
<name>A0A806JZI8_9BACT</name>
<proteinExistence type="predicted"/>
<evidence type="ECO:0000313" key="1">
    <source>
        <dbReference type="EMBL" id="AGS52182.1"/>
    </source>
</evidence>
<sequence>MKAIKKEPLEAEFDYYIANQNRLVKKFNGRVLVIIGKSVVGDYSSVQKAYFESLKKYKPGSFLIQKCYPGKDNYTQTFHSPRVIFK</sequence>
<accession>A0A806JZI8</accession>